<dbReference type="RefSeq" id="WP_204985180.1">
    <property type="nucleotide sequence ID" value="NZ_CP108084.1"/>
</dbReference>
<keyword evidence="3" id="KW-1185">Reference proteome</keyword>
<protein>
    <recommendedName>
        <fullName evidence="4">Immunity protein Imm1</fullName>
    </recommendedName>
</protein>
<gene>
    <name evidence="2" type="ORF">OG994_23705</name>
</gene>
<evidence type="ECO:0000256" key="1">
    <source>
        <dbReference type="SAM" id="MobiDB-lite"/>
    </source>
</evidence>
<evidence type="ECO:0008006" key="4">
    <source>
        <dbReference type="Google" id="ProtNLM"/>
    </source>
</evidence>
<name>A0ABZ1S2T1_9ACTN</name>
<dbReference type="EMBL" id="CP108084">
    <property type="protein sequence ID" value="WUP48571.1"/>
    <property type="molecule type" value="Genomic_DNA"/>
</dbReference>
<proteinExistence type="predicted"/>
<sequence length="93" mass="10500">MWSEWSEPEPGLAPEHPRTVRDEPVLLTVDGHTFRVGQRADQPGTYDFDWLTGPHDYGFTLGGPAVPMSRREMEDAIRGFLAEIDPATGYLRE</sequence>
<organism evidence="2 3">
    <name type="scientific">Micromonospora globbae</name>
    <dbReference type="NCBI Taxonomy" id="1894969"/>
    <lineage>
        <taxon>Bacteria</taxon>
        <taxon>Bacillati</taxon>
        <taxon>Actinomycetota</taxon>
        <taxon>Actinomycetes</taxon>
        <taxon>Micromonosporales</taxon>
        <taxon>Micromonosporaceae</taxon>
        <taxon>Micromonospora</taxon>
    </lineage>
</organism>
<reference evidence="2" key="1">
    <citation type="submission" date="2022-10" db="EMBL/GenBank/DDBJ databases">
        <title>The complete genomes of actinobacterial strains from the NBC collection.</title>
        <authorList>
            <person name="Joergensen T.S."/>
            <person name="Alvarez Arevalo M."/>
            <person name="Sterndorff E.B."/>
            <person name="Faurdal D."/>
            <person name="Vuksanovic O."/>
            <person name="Mourched A.-S."/>
            <person name="Charusanti P."/>
            <person name="Shaw S."/>
            <person name="Blin K."/>
            <person name="Weber T."/>
        </authorList>
    </citation>
    <scope>NUCLEOTIDE SEQUENCE</scope>
    <source>
        <strain evidence="2">NBC_00256</strain>
    </source>
</reference>
<dbReference type="Proteomes" id="UP001432190">
    <property type="component" value="Chromosome"/>
</dbReference>
<accession>A0ABZ1S2T1</accession>
<evidence type="ECO:0000313" key="2">
    <source>
        <dbReference type="EMBL" id="WUP48571.1"/>
    </source>
</evidence>
<feature type="region of interest" description="Disordered" evidence="1">
    <location>
        <begin position="1"/>
        <end position="20"/>
    </location>
</feature>
<evidence type="ECO:0000313" key="3">
    <source>
        <dbReference type="Proteomes" id="UP001432190"/>
    </source>
</evidence>